<dbReference type="PIRSF" id="PIRSF000126">
    <property type="entry name" value="11-beta-HSD1"/>
    <property type="match status" value="1"/>
</dbReference>
<dbReference type="InterPro" id="IPR036291">
    <property type="entry name" value="NAD(P)-bd_dom_sf"/>
</dbReference>
<dbReference type="GO" id="GO:0016020">
    <property type="term" value="C:membrane"/>
    <property type="evidence" value="ECO:0007669"/>
    <property type="project" value="TreeGrafter"/>
</dbReference>
<dbReference type="InterPro" id="IPR002347">
    <property type="entry name" value="SDR_fam"/>
</dbReference>
<dbReference type="PANTHER" id="PTHR44196">
    <property type="entry name" value="DEHYDROGENASE/REDUCTASE SDR FAMILY MEMBER 7B"/>
    <property type="match status" value="1"/>
</dbReference>
<sequence>MTQAQNKGFALITGASTGIGATYADRLAKRGYGLILVARDLQRLEQLAGKLRQQSGVPVEVIQADLTVAADLARVEQQLRENSQITMLVNNAGVAMSGELIDADPAVLEKMIQLNITAPSRLALAALAGFVARKAGSLINISSVLALAPEMFNGAYSGTKAYVLNLTLKLQQELAGKGVQVQAVLPGATRTEIWERSGTGIHNLPQEILMDVDEMVDAALSGYDQGEVVTIPSLPNIEDWNNATAARLKLGPNLSRNQAAARYKN</sequence>
<protein>
    <submittedName>
        <fullName evidence="4">SDR family oxidoreductase</fullName>
    </submittedName>
</protein>
<evidence type="ECO:0000256" key="1">
    <source>
        <dbReference type="ARBA" id="ARBA00006484"/>
    </source>
</evidence>
<dbReference type="PANTHER" id="PTHR44196:SF2">
    <property type="entry name" value="SHORT-CHAIN DEHYDROGENASE-RELATED"/>
    <property type="match status" value="1"/>
</dbReference>
<name>A0A2T5MJ71_9GAMM</name>
<dbReference type="OrthoDB" id="9810734at2"/>
<proteinExistence type="inferred from homology"/>
<comment type="caution">
    <text evidence="4">The sequence shown here is derived from an EMBL/GenBank/DDBJ whole genome shotgun (WGS) entry which is preliminary data.</text>
</comment>
<gene>
    <name evidence="4" type="ORF">CJD38_00395</name>
</gene>
<dbReference type="RefSeq" id="WP_107938329.1">
    <property type="nucleotide sequence ID" value="NZ_QANS01000001.1"/>
</dbReference>
<keyword evidence="2" id="KW-0560">Oxidoreductase</keyword>
<evidence type="ECO:0000256" key="3">
    <source>
        <dbReference type="RuleBase" id="RU000363"/>
    </source>
</evidence>
<dbReference type="PRINTS" id="PR00081">
    <property type="entry name" value="GDHRDH"/>
</dbReference>
<dbReference type="SUPFAM" id="SSF51735">
    <property type="entry name" value="NAD(P)-binding Rossmann-fold domains"/>
    <property type="match status" value="1"/>
</dbReference>
<dbReference type="PROSITE" id="PS00061">
    <property type="entry name" value="ADH_SHORT"/>
    <property type="match status" value="1"/>
</dbReference>
<keyword evidence="5" id="KW-1185">Reference proteome</keyword>
<evidence type="ECO:0000256" key="2">
    <source>
        <dbReference type="ARBA" id="ARBA00023002"/>
    </source>
</evidence>
<evidence type="ECO:0000313" key="5">
    <source>
        <dbReference type="Proteomes" id="UP000244248"/>
    </source>
</evidence>
<dbReference type="CDD" id="cd05233">
    <property type="entry name" value="SDR_c"/>
    <property type="match status" value="1"/>
</dbReference>
<organism evidence="4 5">
    <name type="scientific">Stenotrophobium rhamnosiphilum</name>
    <dbReference type="NCBI Taxonomy" id="2029166"/>
    <lineage>
        <taxon>Bacteria</taxon>
        <taxon>Pseudomonadati</taxon>
        <taxon>Pseudomonadota</taxon>
        <taxon>Gammaproteobacteria</taxon>
        <taxon>Nevskiales</taxon>
        <taxon>Nevskiaceae</taxon>
        <taxon>Stenotrophobium</taxon>
    </lineage>
</organism>
<dbReference type="InterPro" id="IPR020904">
    <property type="entry name" value="Sc_DH/Rdtase_CS"/>
</dbReference>
<reference evidence="4 5" key="1">
    <citation type="submission" date="2018-04" db="EMBL/GenBank/DDBJ databases">
        <title>Novel species isolated from glacier.</title>
        <authorList>
            <person name="Liu Q."/>
            <person name="Xin Y.-H."/>
        </authorList>
    </citation>
    <scope>NUCLEOTIDE SEQUENCE [LARGE SCALE GENOMIC DNA]</scope>
    <source>
        <strain evidence="4 5">GT1R17</strain>
    </source>
</reference>
<comment type="similarity">
    <text evidence="1 3">Belongs to the short-chain dehydrogenases/reductases (SDR) family.</text>
</comment>
<dbReference type="Proteomes" id="UP000244248">
    <property type="component" value="Unassembled WGS sequence"/>
</dbReference>
<accession>A0A2T5MJ71</accession>
<dbReference type="Gene3D" id="3.40.50.720">
    <property type="entry name" value="NAD(P)-binding Rossmann-like Domain"/>
    <property type="match status" value="1"/>
</dbReference>
<evidence type="ECO:0000313" key="4">
    <source>
        <dbReference type="EMBL" id="PTU32620.1"/>
    </source>
</evidence>
<dbReference type="PRINTS" id="PR00080">
    <property type="entry name" value="SDRFAMILY"/>
</dbReference>
<dbReference type="EMBL" id="QANS01000001">
    <property type="protein sequence ID" value="PTU32620.1"/>
    <property type="molecule type" value="Genomic_DNA"/>
</dbReference>
<dbReference type="Pfam" id="PF00106">
    <property type="entry name" value="adh_short"/>
    <property type="match status" value="1"/>
</dbReference>
<dbReference type="GO" id="GO:0016491">
    <property type="term" value="F:oxidoreductase activity"/>
    <property type="evidence" value="ECO:0007669"/>
    <property type="project" value="UniProtKB-KW"/>
</dbReference>
<dbReference type="AlphaFoldDB" id="A0A2T5MJ71"/>